<dbReference type="Gene3D" id="3.10.580.10">
    <property type="entry name" value="CBS-domain"/>
    <property type="match status" value="1"/>
</dbReference>
<dbReference type="AlphaFoldDB" id="I1CNK9"/>
<dbReference type="GeneID" id="93621715"/>
<reference evidence="1 2" key="1">
    <citation type="journal article" date="2009" name="PLoS Genet.">
        <title>Genomic analysis of the basal lineage fungus Rhizopus oryzae reveals a whole-genome duplication.</title>
        <authorList>
            <person name="Ma L.-J."/>
            <person name="Ibrahim A.S."/>
            <person name="Skory C."/>
            <person name="Grabherr M.G."/>
            <person name="Burger G."/>
            <person name="Butler M."/>
            <person name="Elias M."/>
            <person name="Idnurm A."/>
            <person name="Lang B.F."/>
            <person name="Sone T."/>
            <person name="Abe A."/>
            <person name="Calvo S.E."/>
            <person name="Corrochano L.M."/>
            <person name="Engels R."/>
            <person name="Fu J."/>
            <person name="Hansberg W."/>
            <person name="Kim J.-M."/>
            <person name="Kodira C.D."/>
            <person name="Koehrsen M.J."/>
            <person name="Liu B."/>
            <person name="Miranda-Saavedra D."/>
            <person name="O'Leary S."/>
            <person name="Ortiz-Castellanos L."/>
            <person name="Poulter R."/>
            <person name="Rodriguez-Romero J."/>
            <person name="Ruiz-Herrera J."/>
            <person name="Shen Y.-Q."/>
            <person name="Zeng Q."/>
            <person name="Galagan J."/>
            <person name="Birren B.W."/>
            <person name="Cuomo C.A."/>
            <person name="Wickes B.L."/>
        </authorList>
    </citation>
    <scope>NUCLEOTIDE SEQUENCE [LARGE SCALE GENOMIC DNA]</scope>
    <source>
        <strain evidence="2">RA 99-880 / ATCC MYA-4621 / FGSC 9543 / NRRL 43880</strain>
    </source>
</reference>
<accession>I1CNK9</accession>
<dbReference type="SUPFAM" id="SSF54631">
    <property type="entry name" value="CBS-domain pair"/>
    <property type="match status" value="1"/>
</dbReference>
<dbReference type="STRING" id="246409.I1CNK9"/>
<protein>
    <recommendedName>
        <fullName evidence="3">CBS domain-containing protein</fullName>
    </recommendedName>
</protein>
<sequence>MIVNEKFENQSFENRAKKGFADMIVRDLKLAEYVAIDTEMACKEAIGLMKDKGFDQLLVTARPHYRLRGLVTMGNILSRMVSNHATSSTLVFYIMFHFSRGSEEFKRITECIPADKLTCFQISLQRYEIYALNSNT</sequence>
<dbReference type="VEuPathDB" id="FungiDB:RO3G_14750"/>
<proteinExistence type="predicted"/>
<dbReference type="InterPro" id="IPR046342">
    <property type="entry name" value="CBS_dom_sf"/>
</dbReference>
<evidence type="ECO:0008006" key="3">
    <source>
        <dbReference type="Google" id="ProtNLM"/>
    </source>
</evidence>
<organism evidence="1 2">
    <name type="scientific">Rhizopus delemar (strain RA 99-880 / ATCC MYA-4621 / FGSC 9543 / NRRL 43880)</name>
    <name type="common">Mucormycosis agent</name>
    <name type="synonym">Rhizopus arrhizus var. delemar</name>
    <dbReference type="NCBI Taxonomy" id="246409"/>
    <lineage>
        <taxon>Eukaryota</taxon>
        <taxon>Fungi</taxon>
        <taxon>Fungi incertae sedis</taxon>
        <taxon>Mucoromycota</taxon>
        <taxon>Mucoromycotina</taxon>
        <taxon>Mucoromycetes</taxon>
        <taxon>Mucorales</taxon>
        <taxon>Mucorineae</taxon>
        <taxon>Rhizopodaceae</taxon>
        <taxon>Rhizopus</taxon>
    </lineage>
</organism>
<keyword evidence="2" id="KW-1185">Reference proteome</keyword>
<dbReference type="InParanoid" id="I1CNK9"/>
<name>I1CNK9_RHIO9</name>
<dbReference type="Proteomes" id="UP000009138">
    <property type="component" value="Unassembled WGS sequence"/>
</dbReference>
<gene>
    <name evidence="1" type="ORF">RO3G_14750</name>
</gene>
<evidence type="ECO:0000313" key="1">
    <source>
        <dbReference type="EMBL" id="EIE90039.1"/>
    </source>
</evidence>
<dbReference type="RefSeq" id="XP_067525435.1">
    <property type="nucleotide sequence ID" value="XM_067669334.1"/>
</dbReference>
<evidence type="ECO:0000313" key="2">
    <source>
        <dbReference type="Proteomes" id="UP000009138"/>
    </source>
</evidence>
<dbReference type="EMBL" id="CH476745">
    <property type="protein sequence ID" value="EIE90039.1"/>
    <property type="molecule type" value="Genomic_DNA"/>
</dbReference>